<name>A0ABW6QB85_9ACTN</name>
<dbReference type="Pfam" id="PF04069">
    <property type="entry name" value="OpuAC"/>
    <property type="match status" value="1"/>
</dbReference>
<dbReference type="Gene3D" id="3.40.190.100">
    <property type="entry name" value="Glycine betaine-binding periplasmic protein, domain 2"/>
    <property type="match status" value="1"/>
</dbReference>
<dbReference type="Gene3D" id="3.40.190.10">
    <property type="entry name" value="Periplasmic binding protein-like II"/>
    <property type="match status" value="1"/>
</dbReference>
<dbReference type="SUPFAM" id="SSF53850">
    <property type="entry name" value="Periplasmic binding protein-like II"/>
    <property type="match status" value="1"/>
</dbReference>
<feature type="chain" id="PRO_5046441307" evidence="1">
    <location>
        <begin position="34"/>
        <end position="325"/>
    </location>
</feature>
<reference evidence="3 4" key="1">
    <citation type="submission" date="2024-09" db="EMBL/GenBank/DDBJ databases">
        <title>The Natural Products Discovery Center: Release of the First 8490 Sequenced Strains for Exploring Actinobacteria Biosynthetic Diversity.</title>
        <authorList>
            <person name="Kalkreuter E."/>
            <person name="Kautsar S.A."/>
            <person name="Yang D."/>
            <person name="Bader C.D."/>
            <person name="Teijaro C.N."/>
            <person name="Fluegel L."/>
            <person name="Davis C.M."/>
            <person name="Simpson J.R."/>
            <person name="Lauterbach L."/>
            <person name="Steele A.D."/>
            <person name="Gui C."/>
            <person name="Meng S."/>
            <person name="Li G."/>
            <person name="Viehrig K."/>
            <person name="Ye F."/>
            <person name="Su P."/>
            <person name="Kiefer A.F."/>
            <person name="Nichols A."/>
            <person name="Cepeda A.J."/>
            <person name="Yan W."/>
            <person name="Fan B."/>
            <person name="Jiang Y."/>
            <person name="Adhikari A."/>
            <person name="Zheng C.-J."/>
            <person name="Schuster L."/>
            <person name="Cowan T.M."/>
            <person name="Smanski M.J."/>
            <person name="Chevrette M.G."/>
            <person name="De Carvalho L.P.S."/>
            <person name="Shen B."/>
        </authorList>
    </citation>
    <scope>NUCLEOTIDE SEQUENCE [LARGE SCALE GENOMIC DNA]</scope>
    <source>
        <strain evidence="3 4">NPDC058328</strain>
    </source>
</reference>
<evidence type="ECO:0000256" key="1">
    <source>
        <dbReference type="SAM" id="SignalP"/>
    </source>
</evidence>
<dbReference type="Proteomes" id="UP001601627">
    <property type="component" value="Unassembled WGS sequence"/>
</dbReference>
<organism evidence="3 4">
    <name type="scientific">Streptomyces marokkonensis</name>
    <dbReference type="NCBI Taxonomy" id="324855"/>
    <lineage>
        <taxon>Bacteria</taxon>
        <taxon>Bacillati</taxon>
        <taxon>Actinomycetota</taxon>
        <taxon>Actinomycetes</taxon>
        <taxon>Kitasatosporales</taxon>
        <taxon>Streptomycetaceae</taxon>
        <taxon>Streptomyces</taxon>
    </lineage>
</organism>
<gene>
    <name evidence="3" type="ORF">ACFVZC_24280</name>
</gene>
<feature type="domain" description="ABC-type glycine betaine transport system substrate-binding" evidence="2">
    <location>
        <begin position="47"/>
        <end position="314"/>
    </location>
</feature>
<keyword evidence="1" id="KW-0732">Signal</keyword>
<sequence>MNPKPRSSRKHLSRAAAAVVVVLGITGLSACGAADTGSSSSKGSSDSVTIAVPSWVGAEANAAVAKYILEKELDTEAELTQLDESVAFDALNSGKVDAILEDWGGAPKKVDLYVEDKKSVVAGGDLGVVGHIGWFVPKYLADKHPDITDWKNLNKYKDLFRTAESGDKGQLLEGSPSYTTNDDAIIKNLDLDYKTVYAGSEAAQITQMKEDYKAKKPFITYWWTPQWLNAQLDLVEVKLPEYKEGCDAEPEKVDCAYAQTPLQKYFNAEFAKDGGDAAKFLKNFNWTAEQQNEVAAMIADEKMSSEAAAKKWVEANQDVWQKWLP</sequence>
<protein>
    <submittedName>
        <fullName evidence="3">ABC transporter substrate-binding protein</fullName>
    </submittedName>
</protein>
<evidence type="ECO:0000259" key="2">
    <source>
        <dbReference type="Pfam" id="PF04069"/>
    </source>
</evidence>
<evidence type="ECO:0000313" key="4">
    <source>
        <dbReference type="Proteomes" id="UP001601627"/>
    </source>
</evidence>
<proteinExistence type="predicted"/>
<keyword evidence="4" id="KW-1185">Reference proteome</keyword>
<comment type="caution">
    <text evidence="3">The sequence shown here is derived from an EMBL/GenBank/DDBJ whole genome shotgun (WGS) entry which is preliminary data.</text>
</comment>
<dbReference type="InterPro" id="IPR007210">
    <property type="entry name" value="ABC_Gly_betaine_transp_sub-bd"/>
</dbReference>
<dbReference type="PROSITE" id="PS51257">
    <property type="entry name" value="PROKAR_LIPOPROTEIN"/>
    <property type="match status" value="1"/>
</dbReference>
<dbReference type="EMBL" id="JBHVZQ010000024">
    <property type="protein sequence ID" value="MFF1276489.1"/>
    <property type="molecule type" value="Genomic_DNA"/>
</dbReference>
<evidence type="ECO:0000313" key="3">
    <source>
        <dbReference type="EMBL" id="MFF1276489.1"/>
    </source>
</evidence>
<feature type="signal peptide" evidence="1">
    <location>
        <begin position="1"/>
        <end position="33"/>
    </location>
</feature>
<accession>A0ABW6QB85</accession>
<dbReference type="CDD" id="cd13643">
    <property type="entry name" value="PBP2_BCP_2"/>
    <property type="match status" value="1"/>
</dbReference>
<dbReference type="RefSeq" id="WP_388237698.1">
    <property type="nucleotide sequence ID" value="NZ_JBHVZQ010000024.1"/>
</dbReference>